<reference evidence="2 3" key="1">
    <citation type="journal article" date="2016" name="Mol. Biol. Evol.">
        <title>Comparative Genomics of Early-Diverging Mushroom-Forming Fungi Provides Insights into the Origins of Lignocellulose Decay Capabilities.</title>
        <authorList>
            <person name="Nagy L.G."/>
            <person name="Riley R."/>
            <person name="Tritt A."/>
            <person name="Adam C."/>
            <person name="Daum C."/>
            <person name="Floudas D."/>
            <person name="Sun H."/>
            <person name="Yadav J.S."/>
            <person name="Pangilinan J."/>
            <person name="Larsson K.H."/>
            <person name="Matsuura K."/>
            <person name="Barry K."/>
            <person name="Labutti K."/>
            <person name="Kuo R."/>
            <person name="Ohm R.A."/>
            <person name="Bhattacharya S.S."/>
            <person name="Shirouzu T."/>
            <person name="Yoshinaga Y."/>
            <person name="Martin F.M."/>
            <person name="Grigoriev I.V."/>
            <person name="Hibbett D.S."/>
        </authorList>
    </citation>
    <scope>NUCLEOTIDE SEQUENCE [LARGE SCALE GENOMIC DNA]</scope>
    <source>
        <strain evidence="2 3">CBS 109695</strain>
    </source>
</reference>
<dbReference type="Proteomes" id="UP000076532">
    <property type="component" value="Unassembled WGS sequence"/>
</dbReference>
<feature type="compositionally biased region" description="Acidic residues" evidence="1">
    <location>
        <begin position="486"/>
        <end position="513"/>
    </location>
</feature>
<proteinExistence type="predicted"/>
<dbReference type="OrthoDB" id="3258555at2759"/>
<name>A0A165WG17_9AGAM</name>
<dbReference type="SUPFAM" id="SSF52047">
    <property type="entry name" value="RNI-like"/>
    <property type="match status" value="1"/>
</dbReference>
<dbReference type="EMBL" id="KV417745">
    <property type="protein sequence ID" value="KZP07618.1"/>
    <property type="molecule type" value="Genomic_DNA"/>
</dbReference>
<feature type="compositionally biased region" description="Pro residues" evidence="1">
    <location>
        <begin position="1"/>
        <end position="15"/>
    </location>
</feature>
<dbReference type="AlphaFoldDB" id="A0A165WG17"/>
<evidence type="ECO:0000313" key="2">
    <source>
        <dbReference type="EMBL" id="KZP07618.1"/>
    </source>
</evidence>
<sequence length="559" mass="62017">MGRKQYPPPPEPSAPGPSNQPRDVEEEDKARKIQELQLTVQKLEEELDSLREKLRVSEARVHALQNPHAKRAVNLPDELLRLIFLRAIPPTAFLDTSPSRPYPSPYSHAIATKKAIVLTCAQWARVGTERLYGTIVLMHLGPLIALARTLALRPALGHLVQSIHIRCALFEGHMPLYLRELRAVFATCPRLEHVAHCGLLPHWEVETAAELVARNGADAAVHHGAMLDSLQLLPRGLRRLDIAGGVWLACFEAVAGEFTALEELNIILHTCAPGHQPLHPVRLPHLTALRVSTDRRTLATIEYLALAWHTPALTHLRLDFHTGPRYVDAFLSAPSRSGLKYLHVHACCESIPPDKLPLHFLPGACPALTHLVLSAGAELPETPHPTVRHLDIWTPKFAGPSPPWGPDEDGSATNSAFESQVQIRADAPRAFPALCTVRTLDRTLTDAADWPRLFPPTLLPAGAVEYAFRGFQVRVADDAITRVDVQLDEDEDSGSDYETESDLSDPESDELWSDGEGGKDDLEEIFSGTREVMGVEEVLTIWERTREREEDALQYVTPR</sequence>
<organism evidence="2 3">
    <name type="scientific">Athelia psychrophila</name>
    <dbReference type="NCBI Taxonomy" id="1759441"/>
    <lineage>
        <taxon>Eukaryota</taxon>
        <taxon>Fungi</taxon>
        <taxon>Dikarya</taxon>
        <taxon>Basidiomycota</taxon>
        <taxon>Agaricomycotina</taxon>
        <taxon>Agaricomycetes</taxon>
        <taxon>Agaricomycetidae</taxon>
        <taxon>Atheliales</taxon>
        <taxon>Atheliaceae</taxon>
        <taxon>Athelia</taxon>
    </lineage>
</organism>
<keyword evidence="3" id="KW-1185">Reference proteome</keyword>
<protein>
    <recommendedName>
        <fullName evidence="4">F-box domain-containing protein</fullName>
    </recommendedName>
</protein>
<accession>A0A165WG17</accession>
<gene>
    <name evidence="2" type="ORF">FIBSPDRAFT_965510</name>
</gene>
<dbReference type="Gene3D" id="3.80.10.10">
    <property type="entry name" value="Ribonuclease Inhibitor"/>
    <property type="match status" value="1"/>
</dbReference>
<evidence type="ECO:0000313" key="3">
    <source>
        <dbReference type="Proteomes" id="UP000076532"/>
    </source>
</evidence>
<feature type="region of interest" description="Disordered" evidence="1">
    <location>
        <begin position="1"/>
        <end position="30"/>
    </location>
</feature>
<dbReference type="InterPro" id="IPR032675">
    <property type="entry name" value="LRR_dom_sf"/>
</dbReference>
<evidence type="ECO:0008006" key="4">
    <source>
        <dbReference type="Google" id="ProtNLM"/>
    </source>
</evidence>
<evidence type="ECO:0000256" key="1">
    <source>
        <dbReference type="SAM" id="MobiDB-lite"/>
    </source>
</evidence>
<feature type="region of interest" description="Disordered" evidence="1">
    <location>
        <begin position="486"/>
        <end position="527"/>
    </location>
</feature>